<feature type="transmembrane region" description="Helical" evidence="1">
    <location>
        <begin position="49"/>
        <end position="70"/>
    </location>
</feature>
<keyword evidence="3" id="KW-1185">Reference proteome</keyword>
<keyword evidence="1" id="KW-0472">Membrane</keyword>
<evidence type="ECO:0000313" key="3">
    <source>
        <dbReference type="Proteomes" id="UP000789845"/>
    </source>
</evidence>
<feature type="transmembrane region" description="Helical" evidence="1">
    <location>
        <begin position="12"/>
        <end position="28"/>
    </location>
</feature>
<evidence type="ECO:0008006" key="4">
    <source>
        <dbReference type="Google" id="ProtNLM"/>
    </source>
</evidence>
<gene>
    <name evidence="2" type="ORF">NEOCIP111885_04220</name>
</gene>
<dbReference type="AlphaFoldDB" id="A0A9C7GD83"/>
<reference evidence="2" key="1">
    <citation type="submission" date="2021-10" db="EMBL/GenBank/DDBJ databases">
        <authorList>
            <person name="Criscuolo A."/>
        </authorList>
    </citation>
    <scope>NUCLEOTIDE SEQUENCE</scope>
    <source>
        <strain evidence="2">CIP111885</strain>
    </source>
</reference>
<dbReference type="EMBL" id="CAKJTG010000037">
    <property type="protein sequence ID" value="CAG9610446.1"/>
    <property type="molecule type" value="Genomic_DNA"/>
</dbReference>
<name>A0A9C7GD83_9BACI</name>
<evidence type="ECO:0000256" key="1">
    <source>
        <dbReference type="SAM" id="Phobius"/>
    </source>
</evidence>
<sequence length="117" mass="11604">MNLAFSVPRNGAITSLAAFFSTTVGILLDPTVTATIQAQVWRSTSTSNFFTPIPGAVVTLAPALSGLVPIGTISSGTSTVNIPVTAGERLILVFSVSSPAGLASVVTGVASAGIGIS</sequence>
<protein>
    <recommendedName>
        <fullName evidence="4">BclB domain-containing protein</fullName>
    </recommendedName>
</protein>
<feature type="transmembrane region" description="Helical" evidence="1">
    <location>
        <begin position="90"/>
        <end position="116"/>
    </location>
</feature>
<dbReference type="NCBIfam" id="TIGR03721">
    <property type="entry name" value="exospore_TM"/>
    <property type="match status" value="1"/>
</dbReference>
<accession>A0A9C7GD83</accession>
<evidence type="ECO:0000313" key="2">
    <source>
        <dbReference type="EMBL" id="CAG9610446.1"/>
    </source>
</evidence>
<keyword evidence="1" id="KW-0812">Transmembrane</keyword>
<dbReference type="InterPro" id="IPR021210">
    <property type="entry name" value="Exosporium_BclB"/>
</dbReference>
<organism evidence="2 3">
    <name type="scientific">Pseudoneobacillus rhizosphaerae</name>
    <dbReference type="NCBI Taxonomy" id="2880968"/>
    <lineage>
        <taxon>Bacteria</taxon>
        <taxon>Bacillati</taxon>
        <taxon>Bacillota</taxon>
        <taxon>Bacilli</taxon>
        <taxon>Bacillales</taxon>
        <taxon>Bacillaceae</taxon>
        <taxon>Pseudoneobacillus</taxon>
    </lineage>
</organism>
<proteinExistence type="predicted"/>
<dbReference type="Proteomes" id="UP000789845">
    <property type="component" value="Unassembled WGS sequence"/>
</dbReference>
<comment type="caution">
    <text evidence="2">The sequence shown here is derived from an EMBL/GenBank/DDBJ whole genome shotgun (WGS) entry which is preliminary data.</text>
</comment>
<keyword evidence="1" id="KW-1133">Transmembrane helix</keyword>